<accession>A0AAJ6KZ62</accession>
<reference evidence="1 2" key="1">
    <citation type="submission" date="2023-07" db="EMBL/GenBank/DDBJ databases">
        <title>Micromonospora profundi TRM 95458 converts glycerol to a new osmotic compound.</title>
        <authorList>
            <person name="Lu D."/>
        </authorList>
    </citation>
    <scope>NUCLEOTIDE SEQUENCE [LARGE SCALE GENOMIC DNA]</scope>
    <source>
        <strain evidence="1 2">TRM95458</strain>
    </source>
</reference>
<gene>
    <name evidence="1" type="ORF">Q3V37_03960</name>
</gene>
<protein>
    <submittedName>
        <fullName evidence="1">Uncharacterized protein</fullName>
    </submittedName>
</protein>
<name>A0AAJ6KZ62_9ACTN</name>
<keyword evidence="2" id="KW-1185">Reference proteome</keyword>
<evidence type="ECO:0000313" key="2">
    <source>
        <dbReference type="Proteomes" id="UP001235874"/>
    </source>
</evidence>
<organism evidence="1 2">
    <name type="scientific">Micromonospora profundi</name>
    <dbReference type="NCBI Taxonomy" id="1420889"/>
    <lineage>
        <taxon>Bacteria</taxon>
        <taxon>Bacillati</taxon>
        <taxon>Actinomycetota</taxon>
        <taxon>Actinomycetes</taxon>
        <taxon>Micromonosporales</taxon>
        <taxon>Micromonosporaceae</taxon>
        <taxon>Micromonospora</taxon>
    </lineage>
</organism>
<proteinExistence type="predicted"/>
<dbReference type="KEGG" id="mprn:Q3V37_03960"/>
<evidence type="ECO:0000313" key="1">
    <source>
        <dbReference type="EMBL" id="WLS46439.1"/>
    </source>
</evidence>
<dbReference type="EMBL" id="CP130472">
    <property type="protein sequence ID" value="WLS46439.1"/>
    <property type="molecule type" value="Genomic_DNA"/>
</dbReference>
<sequence length="151" mass="16377">MSVSLLLVPLAVATVAAVRGATADRDERGHIICQVQTRMRDEVLLTAALRETDAVVTVDGQGIVAAWGRVQANFQRGENDVWSAHLTGEVDEQRAVDIIRAVDAGYGRQVQRAVLDRLRERAPAAGLRLESETVADDASVRMVFAVEGRQS</sequence>
<dbReference type="Proteomes" id="UP001235874">
    <property type="component" value="Chromosome"/>
</dbReference>
<dbReference type="RefSeq" id="WP_306272876.1">
    <property type="nucleotide sequence ID" value="NZ_CP130472.1"/>
</dbReference>
<dbReference type="AlphaFoldDB" id="A0AAJ6KZ62"/>